<dbReference type="EMBL" id="BPRA01000008">
    <property type="protein sequence ID" value="GJE55537.1"/>
    <property type="molecule type" value="Genomic_DNA"/>
</dbReference>
<evidence type="ECO:0000313" key="1">
    <source>
        <dbReference type="EMBL" id="GJE55537.1"/>
    </source>
</evidence>
<accession>A0ABQ4TN58</accession>
<name>A0ABQ4TN58_9HYPH</name>
<organism evidence="1 2">
    <name type="scientific">Methylobacterium thuringiense</name>
    <dbReference type="NCBI Taxonomy" id="1003091"/>
    <lineage>
        <taxon>Bacteria</taxon>
        <taxon>Pseudomonadati</taxon>
        <taxon>Pseudomonadota</taxon>
        <taxon>Alphaproteobacteria</taxon>
        <taxon>Hyphomicrobiales</taxon>
        <taxon>Methylobacteriaceae</taxon>
        <taxon>Methylobacterium</taxon>
    </lineage>
</organism>
<comment type="caution">
    <text evidence="1">The sequence shown here is derived from an EMBL/GenBank/DDBJ whole genome shotgun (WGS) entry which is preliminary data.</text>
</comment>
<dbReference type="Proteomes" id="UP001055101">
    <property type="component" value="Unassembled WGS sequence"/>
</dbReference>
<sequence length="41" mass="4313">MDTVSGQSDRPNLVFASTEAIQGHTRNVGALALDCFAFGSQ</sequence>
<reference evidence="1" key="2">
    <citation type="submission" date="2021-08" db="EMBL/GenBank/DDBJ databases">
        <authorList>
            <person name="Tani A."/>
            <person name="Ola A."/>
            <person name="Ogura Y."/>
            <person name="Katsura K."/>
            <person name="Hayashi T."/>
        </authorList>
    </citation>
    <scope>NUCLEOTIDE SEQUENCE</scope>
    <source>
        <strain evidence="1">DSM 23674</strain>
    </source>
</reference>
<gene>
    <name evidence="1" type="ORF">EKPJFOCH_2029</name>
</gene>
<reference evidence="1" key="1">
    <citation type="journal article" date="2021" name="Front. Microbiol.">
        <title>Comprehensive Comparative Genomics and Phenotyping of Methylobacterium Species.</title>
        <authorList>
            <person name="Alessa O."/>
            <person name="Ogura Y."/>
            <person name="Fujitani Y."/>
            <person name="Takami H."/>
            <person name="Hayashi T."/>
            <person name="Sahin N."/>
            <person name="Tani A."/>
        </authorList>
    </citation>
    <scope>NUCLEOTIDE SEQUENCE</scope>
    <source>
        <strain evidence="1">DSM 23674</strain>
    </source>
</reference>
<protein>
    <submittedName>
        <fullName evidence="1">Uncharacterized protein</fullName>
    </submittedName>
</protein>
<keyword evidence="2" id="KW-1185">Reference proteome</keyword>
<proteinExistence type="predicted"/>
<evidence type="ECO:0000313" key="2">
    <source>
        <dbReference type="Proteomes" id="UP001055101"/>
    </source>
</evidence>